<evidence type="ECO:0000313" key="2">
    <source>
        <dbReference type="Proteomes" id="UP000541444"/>
    </source>
</evidence>
<reference evidence="1 2" key="1">
    <citation type="journal article" date="2020" name="IScience">
        <title>Genome Sequencing of the Endangered Kingdonia uniflora (Circaeasteraceae, Ranunculales) Reveals Potential Mechanisms of Evolutionary Specialization.</title>
        <authorList>
            <person name="Sun Y."/>
            <person name="Deng T."/>
            <person name="Zhang A."/>
            <person name="Moore M.J."/>
            <person name="Landis J.B."/>
            <person name="Lin N."/>
            <person name="Zhang H."/>
            <person name="Zhang X."/>
            <person name="Huang J."/>
            <person name="Zhang X."/>
            <person name="Sun H."/>
            <person name="Wang H."/>
        </authorList>
    </citation>
    <scope>NUCLEOTIDE SEQUENCE [LARGE SCALE GENOMIC DNA]</scope>
    <source>
        <strain evidence="1">TB1705</strain>
        <tissue evidence="1">Leaf</tissue>
    </source>
</reference>
<protein>
    <recommendedName>
        <fullName evidence="3">WPP domain-associated protein</fullName>
    </recommendedName>
</protein>
<dbReference type="EMBL" id="JACGCM010000715">
    <property type="protein sequence ID" value="KAF6167877.1"/>
    <property type="molecule type" value="Genomic_DNA"/>
</dbReference>
<comment type="caution">
    <text evidence="1">The sequence shown here is derived from an EMBL/GenBank/DDBJ whole genome shotgun (WGS) entry which is preliminary data.</text>
</comment>
<dbReference type="PANTHER" id="PTHR33883:SF7">
    <property type="entry name" value="OS04G0521600 PROTEIN"/>
    <property type="match status" value="1"/>
</dbReference>
<name>A0A7J7NL05_9MAGN</name>
<accession>A0A7J7NL05</accession>
<proteinExistence type="predicted"/>
<organism evidence="1 2">
    <name type="scientific">Kingdonia uniflora</name>
    <dbReference type="NCBI Taxonomy" id="39325"/>
    <lineage>
        <taxon>Eukaryota</taxon>
        <taxon>Viridiplantae</taxon>
        <taxon>Streptophyta</taxon>
        <taxon>Embryophyta</taxon>
        <taxon>Tracheophyta</taxon>
        <taxon>Spermatophyta</taxon>
        <taxon>Magnoliopsida</taxon>
        <taxon>Ranunculales</taxon>
        <taxon>Circaeasteraceae</taxon>
        <taxon>Kingdonia</taxon>
    </lineage>
</organism>
<dbReference type="Proteomes" id="UP000541444">
    <property type="component" value="Unassembled WGS sequence"/>
</dbReference>
<dbReference type="PANTHER" id="PTHR33883">
    <property type="entry name" value="WPP DOMAIN-ASSOCIATED PROTEIN"/>
    <property type="match status" value="1"/>
</dbReference>
<sequence length="1147" mass="132325">MDEFLDGLVTKLRLSGMVADSIMMGIVNSAMEQAFQKACSKEGDIERLNEKSRFCELAVMQLELCLKFVQEETDSYVVVESGIEREKLVLELKETRDRIQRRLEETEFMVVEKDRELCERVESEIRLKHLLELRERELGCLCEELERRKSYWVGGGDDDRDGDFLELKNSLDEQFFSIKQTLEDERINLTNGGNGEGNLSTGNTDTEFYDENYEIETSNCSKFGIKKMDSDIDALKGTLDLAFGVMGNAISLSEQGPEQQWRSTIEKDTLGVVLRGFLMDVQEDHQEIMREERKWKSPVLLGEDWSELMNGVKSLRNELDILISHDKDRVKAMKHSPETNNVSSAVNKPEFPCLEIGELRHREEPSKEDQSEHWSLVAKMVQNHESIIRQKSEELNWLKGEIIREKGCSSVKNEKGHDTLKERVQEVILRLDSIISSNENYFGTYDDYRCVQGNDSINDELRQLKQETEESNLKSVIVEDIYFLLFKSFVKELCLELYNSDAETILREDMCKVFLREMIKEFNEKVRSVSNETHINEEVNHVDFSEAVGKHIINQDNNINDSPYSHELVQSLEAIVGADVCTVFLQETIKEWNNIVLNEAEKGKDRAPIFTPREYEDPTNQRNLLNGSPYMDDPFQNIEVLLRDDVGTVFLRETIKEWIKAVEIFRFESAFEKNIYQIVLSEVVKNIDSMAKSALGECQKIKIHYKFQEESSSTAMVLQSVESQVREDVYTHFYKEMVKECMKQIENNNIKNLIQKDVYQILICESVKDINSYLAKFEEVKNQKLDSLSKCLEVEEDLMLRASCELTDRIVHTDLLDFEHENLYEGNTYCDGEVLDSVSNKLEKALQQILVSKTLLEGLGYCFGIEIKDLEEVYDQTAPVIETIHNIQQSLSLRNMNEEVGHGFGIEVVDLEDVHDQRARVVDAIQNSENSFSFRSTDERVQIDEMGYVAPIIETVQNIEYSLSLRNMNEEVGCSCGIEIRDFEEVDDQTAPVIDITQNNKHSLSLRKMNEDAHIDRLGSVVTSIMEVSRSIGDFECIMHENVELHISRLEEIEHHSNLYRDNVTLIRKSELLYRKAFMRRCYDLQKAENEVDLLADEVDALLGLLEKLYLALDHYSPVLQHYSGIIETLALIRKELNGSAAATPHL</sequence>
<dbReference type="OrthoDB" id="1868826at2759"/>
<dbReference type="AlphaFoldDB" id="A0A7J7NL05"/>
<dbReference type="InterPro" id="IPR037490">
    <property type="entry name" value="WAP"/>
</dbReference>
<evidence type="ECO:0008006" key="3">
    <source>
        <dbReference type="Google" id="ProtNLM"/>
    </source>
</evidence>
<keyword evidence="2" id="KW-1185">Reference proteome</keyword>
<gene>
    <name evidence="1" type="ORF">GIB67_027655</name>
</gene>
<evidence type="ECO:0000313" key="1">
    <source>
        <dbReference type="EMBL" id="KAF6167877.1"/>
    </source>
</evidence>